<name>A0A1I8FE74_9PLAT</name>
<protein>
    <submittedName>
        <fullName evidence="4">Tad domain-containing protein</fullName>
    </submittedName>
</protein>
<keyword evidence="3" id="KW-1185">Reference proteome</keyword>
<reference evidence="4" key="1">
    <citation type="submission" date="2016-11" db="UniProtKB">
        <authorList>
            <consortium name="WormBaseParasite"/>
        </authorList>
    </citation>
    <scope>IDENTIFICATION</scope>
</reference>
<dbReference type="AlphaFoldDB" id="A0A1I8FE74"/>
<evidence type="ECO:0000256" key="1">
    <source>
        <dbReference type="SAM" id="MobiDB-lite"/>
    </source>
</evidence>
<keyword evidence="2" id="KW-1133">Transmembrane helix</keyword>
<evidence type="ECO:0000256" key="2">
    <source>
        <dbReference type="SAM" id="Phobius"/>
    </source>
</evidence>
<evidence type="ECO:0000313" key="3">
    <source>
        <dbReference type="Proteomes" id="UP000095280"/>
    </source>
</evidence>
<dbReference type="Proteomes" id="UP000095280">
    <property type="component" value="Unplaced"/>
</dbReference>
<sequence>MAISAGRKIGRSGGRRRWTEARRRRVAERGGTLILVGVAFVFLTFLQLSMALNTAKAASMDALIGQTDWLFTVVRTAR</sequence>
<keyword evidence="2" id="KW-0472">Membrane</keyword>
<evidence type="ECO:0000313" key="4">
    <source>
        <dbReference type="WBParaSite" id="maker-unitig_31185-snap-gene-0.3-mRNA-1"/>
    </source>
</evidence>
<keyword evidence="2" id="KW-0812">Transmembrane</keyword>
<dbReference type="WBParaSite" id="maker-unitig_31185-snap-gene-0.3-mRNA-1">
    <property type="protein sequence ID" value="maker-unitig_31185-snap-gene-0.3-mRNA-1"/>
    <property type="gene ID" value="maker-unitig_31185-snap-gene-0.3"/>
</dbReference>
<feature type="transmembrane region" description="Helical" evidence="2">
    <location>
        <begin position="32"/>
        <end position="52"/>
    </location>
</feature>
<accession>A0A1I8FE74</accession>
<feature type="region of interest" description="Disordered" evidence="1">
    <location>
        <begin position="1"/>
        <end position="21"/>
    </location>
</feature>
<proteinExistence type="predicted"/>
<organism evidence="3 4">
    <name type="scientific">Macrostomum lignano</name>
    <dbReference type="NCBI Taxonomy" id="282301"/>
    <lineage>
        <taxon>Eukaryota</taxon>
        <taxon>Metazoa</taxon>
        <taxon>Spiralia</taxon>
        <taxon>Lophotrochozoa</taxon>
        <taxon>Platyhelminthes</taxon>
        <taxon>Rhabditophora</taxon>
        <taxon>Macrostomorpha</taxon>
        <taxon>Macrostomida</taxon>
        <taxon>Macrostomidae</taxon>
        <taxon>Macrostomum</taxon>
    </lineage>
</organism>
<feature type="compositionally biased region" description="Basic residues" evidence="1">
    <location>
        <begin position="8"/>
        <end position="21"/>
    </location>
</feature>